<dbReference type="Proteomes" id="UP000753908">
    <property type="component" value="Unassembled WGS sequence"/>
</dbReference>
<dbReference type="AlphaFoldDB" id="A0A951U9B3"/>
<reference evidence="1" key="2">
    <citation type="journal article" date="2022" name="Microbiol. Resour. Announc.">
        <title>Metagenome Sequencing to Explore Phylogenomics of Terrestrial Cyanobacteria.</title>
        <authorList>
            <person name="Ward R.D."/>
            <person name="Stajich J.E."/>
            <person name="Johansen J.R."/>
            <person name="Huntemann M."/>
            <person name="Clum A."/>
            <person name="Foster B."/>
            <person name="Foster B."/>
            <person name="Roux S."/>
            <person name="Palaniappan K."/>
            <person name="Varghese N."/>
            <person name="Mukherjee S."/>
            <person name="Reddy T.B.K."/>
            <person name="Daum C."/>
            <person name="Copeland A."/>
            <person name="Chen I.A."/>
            <person name="Ivanova N.N."/>
            <person name="Kyrpides N.C."/>
            <person name="Shapiro N."/>
            <person name="Eloe-Fadrosh E.A."/>
            <person name="Pietrasiak N."/>
        </authorList>
    </citation>
    <scope>NUCLEOTIDE SEQUENCE</scope>
    <source>
        <strain evidence="1">CPER-KK1</strain>
    </source>
</reference>
<accession>A0A951U9B3</accession>
<reference evidence="1" key="1">
    <citation type="submission" date="2021-05" db="EMBL/GenBank/DDBJ databases">
        <authorList>
            <person name="Pietrasiak N."/>
            <person name="Ward R."/>
            <person name="Stajich J.E."/>
            <person name="Kurbessoian T."/>
        </authorList>
    </citation>
    <scope>NUCLEOTIDE SEQUENCE</scope>
    <source>
        <strain evidence="1">CPER-KK1</strain>
    </source>
</reference>
<dbReference type="NCBIfam" id="NF037964">
    <property type="entry name" value="HetZ_related"/>
    <property type="match status" value="1"/>
</dbReference>
<organism evidence="1 2">
    <name type="scientific">Symplocastrum torsivum CPER-KK1</name>
    <dbReference type="NCBI Taxonomy" id="450513"/>
    <lineage>
        <taxon>Bacteria</taxon>
        <taxon>Bacillati</taxon>
        <taxon>Cyanobacteriota</taxon>
        <taxon>Cyanophyceae</taxon>
        <taxon>Oscillatoriophycideae</taxon>
        <taxon>Oscillatoriales</taxon>
        <taxon>Microcoleaceae</taxon>
        <taxon>Symplocastrum</taxon>
    </lineage>
</organism>
<dbReference type="EMBL" id="JAHHIF010000013">
    <property type="protein sequence ID" value="MBW4545173.1"/>
    <property type="molecule type" value="Genomic_DNA"/>
</dbReference>
<evidence type="ECO:0000313" key="2">
    <source>
        <dbReference type="Proteomes" id="UP000753908"/>
    </source>
</evidence>
<evidence type="ECO:0000313" key="1">
    <source>
        <dbReference type="EMBL" id="MBW4545173.1"/>
    </source>
</evidence>
<name>A0A951U9B3_9CYAN</name>
<proteinExistence type="predicted"/>
<comment type="caution">
    <text evidence="1">The sequence shown here is derived from an EMBL/GenBank/DDBJ whole genome shotgun (WGS) entry which is preliminary data.</text>
</comment>
<gene>
    <name evidence="1" type="ORF">KME25_12110</name>
</gene>
<dbReference type="InterPro" id="IPR049910">
    <property type="entry name" value="HetZ-rel"/>
</dbReference>
<sequence length="406" mass="46857">MNVKTANLNQISDSELYAPENVKETDTQGLTEMLLEEIRSQLKTSPSRADAVANRIALEVERICHKSDRIQTSGEIGSWQFTLARHRLNKCLSYYQLGSKQGRVELHSNLSVMIYRHVAPSHAQLTFAARYNLIEDFLQDFYAESLKAFRRENEVDANYSPRTQFELAEYMAFTEQYAKRRIQLPSRNSQQLIVLRAQSFARRQPSETALDIEQAVEFKGDEASDQSRSPAMQQVRLRLVAQATDPSEAVLRDRVVSELVQYLESQGHSDCADYLILKLQDLAAPDIDAILGLTPRERDYLQQRFKYHVEKFSRSSHWKLVHQWLGADLDQKLGMSSEQWEIFVAQLELQQQQLLQLKQAHKNDQEIAKALKCTPKQVQKRWTGLLELAWKTRNSTVDQAISENEQ</sequence>
<protein>
    <submittedName>
        <fullName evidence="1">HetZ-related protein</fullName>
    </submittedName>
</protein>